<keyword evidence="2" id="KW-1185">Reference proteome</keyword>
<organism evidence="1 2">
    <name type="scientific">Chryseobacterium elymi</name>
    <dbReference type="NCBI Taxonomy" id="395936"/>
    <lineage>
        <taxon>Bacteria</taxon>
        <taxon>Pseudomonadati</taxon>
        <taxon>Bacteroidota</taxon>
        <taxon>Flavobacteriia</taxon>
        <taxon>Flavobacteriales</taxon>
        <taxon>Weeksellaceae</taxon>
        <taxon>Chryseobacterium group</taxon>
        <taxon>Chryseobacterium</taxon>
    </lineage>
</organism>
<accession>A0A3D9DKQ0</accession>
<name>A0A3D9DKQ0_9FLAO</name>
<proteinExistence type="predicted"/>
<dbReference type="Proteomes" id="UP000257030">
    <property type="component" value="Unassembled WGS sequence"/>
</dbReference>
<protein>
    <submittedName>
        <fullName evidence="1">Uncharacterized protein</fullName>
    </submittedName>
</protein>
<dbReference type="EMBL" id="QNUH01000006">
    <property type="protein sequence ID" value="REC78549.1"/>
    <property type="molecule type" value="Genomic_DNA"/>
</dbReference>
<reference evidence="1 2" key="1">
    <citation type="journal article" date="2010" name="Syst. Appl. Microbiol.">
        <title>Four new species of Chryseobacterium from the rhizosphere of coastal sand dune plants, Chryseobacterium elymi sp. nov., Chryseobacterium hagamense sp. nov., Chryseobacterium lathyri sp. nov. and Chryseobacterium rhizosphaerae sp. nov.</title>
        <authorList>
            <person name="Cho S.H."/>
            <person name="Lee K.S."/>
            <person name="Shin D.S."/>
            <person name="Han J.H."/>
            <person name="Park K.S."/>
            <person name="Lee C.H."/>
            <person name="Park K.H."/>
            <person name="Kim S.B."/>
        </authorList>
    </citation>
    <scope>NUCLEOTIDE SEQUENCE [LARGE SCALE GENOMIC DNA]</scope>
    <source>
        <strain evidence="1 2">KCTC 22547</strain>
    </source>
</reference>
<dbReference type="AlphaFoldDB" id="A0A3D9DKQ0"/>
<sequence>MIMKNIISTLLIAGNFFCFGFLSSQVGVNTNTPKTTLEIRTADKDNPLSNEGVIIPRVTSLNVTNAKEHGLLVFLDFEDPLTETIERGFYWWNNTSNMWIPFFSMNKMTQDKTITYISCKNAFDEGALTSVSTNLRTLGFDSNTLIANDTGNFEVNASGELVVKKAGTYHVQAVISLHSVNNGVNAARDAYEGMVLVNGAEPVPNLRTAYGFPSGSTVFDSNTAISGFVTLNVNDRIRFSINRYYRDSSFTDPATITPNGTLSNLTLRYMGSF</sequence>
<evidence type="ECO:0000313" key="1">
    <source>
        <dbReference type="EMBL" id="REC78549.1"/>
    </source>
</evidence>
<gene>
    <name evidence="1" type="ORF">DRF60_08850</name>
</gene>
<comment type="caution">
    <text evidence="1">The sequence shown here is derived from an EMBL/GenBank/DDBJ whole genome shotgun (WGS) entry which is preliminary data.</text>
</comment>
<evidence type="ECO:0000313" key="2">
    <source>
        <dbReference type="Proteomes" id="UP000257030"/>
    </source>
</evidence>